<dbReference type="AlphaFoldDB" id="A0A0C9XBD1"/>
<evidence type="ECO:0000256" key="1">
    <source>
        <dbReference type="SAM" id="MobiDB-lite"/>
    </source>
</evidence>
<protein>
    <recommendedName>
        <fullName evidence="2">BTB domain-containing protein</fullName>
    </recommendedName>
</protein>
<name>A0A0C9XBD1_9AGAR</name>
<dbReference type="OrthoDB" id="3036049at2759"/>
<reference evidence="4" key="2">
    <citation type="submission" date="2015-01" db="EMBL/GenBank/DDBJ databases">
        <title>Evolutionary Origins and Diversification of the Mycorrhizal Mutualists.</title>
        <authorList>
            <consortium name="DOE Joint Genome Institute"/>
            <consortium name="Mycorrhizal Genomics Consortium"/>
            <person name="Kohler A."/>
            <person name="Kuo A."/>
            <person name="Nagy L.G."/>
            <person name="Floudas D."/>
            <person name="Copeland A."/>
            <person name="Barry K.W."/>
            <person name="Cichocki N."/>
            <person name="Veneault-Fourrey C."/>
            <person name="LaButti K."/>
            <person name="Lindquist E.A."/>
            <person name="Lipzen A."/>
            <person name="Lundell T."/>
            <person name="Morin E."/>
            <person name="Murat C."/>
            <person name="Riley R."/>
            <person name="Ohm R."/>
            <person name="Sun H."/>
            <person name="Tunlid A."/>
            <person name="Henrissat B."/>
            <person name="Grigoriev I.V."/>
            <person name="Hibbett D.S."/>
            <person name="Martin F."/>
        </authorList>
    </citation>
    <scope>NUCLEOTIDE SEQUENCE [LARGE SCALE GENOMIC DNA]</scope>
    <source>
        <strain evidence="4">LaAM-08-1</strain>
    </source>
</reference>
<dbReference type="InterPro" id="IPR000210">
    <property type="entry name" value="BTB/POZ_dom"/>
</dbReference>
<dbReference type="PROSITE" id="PS50097">
    <property type="entry name" value="BTB"/>
    <property type="match status" value="1"/>
</dbReference>
<proteinExistence type="predicted"/>
<dbReference type="Pfam" id="PF00651">
    <property type="entry name" value="BTB"/>
    <property type="match status" value="1"/>
</dbReference>
<evidence type="ECO:0000313" key="4">
    <source>
        <dbReference type="Proteomes" id="UP000054477"/>
    </source>
</evidence>
<feature type="region of interest" description="Disordered" evidence="1">
    <location>
        <begin position="1"/>
        <end position="24"/>
    </location>
</feature>
<dbReference type="Gene3D" id="3.30.710.10">
    <property type="entry name" value="Potassium Channel Kv1.1, Chain A"/>
    <property type="match status" value="1"/>
</dbReference>
<reference evidence="3 4" key="1">
    <citation type="submission" date="2014-04" db="EMBL/GenBank/DDBJ databases">
        <authorList>
            <consortium name="DOE Joint Genome Institute"/>
            <person name="Kuo A."/>
            <person name="Kohler A."/>
            <person name="Nagy L.G."/>
            <person name="Floudas D."/>
            <person name="Copeland A."/>
            <person name="Barry K.W."/>
            <person name="Cichocki N."/>
            <person name="Veneault-Fourrey C."/>
            <person name="LaButti K."/>
            <person name="Lindquist E.A."/>
            <person name="Lipzen A."/>
            <person name="Lundell T."/>
            <person name="Morin E."/>
            <person name="Murat C."/>
            <person name="Sun H."/>
            <person name="Tunlid A."/>
            <person name="Henrissat B."/>
            <person name="Grigoriev I.V."/>
            <person name="Hibbett D.S."/>
            <person name="Martin F."/>
            <person name="Nordberg H.P."/>
            <person name="Cantor M.N."/>
            <person name="Hua S.X."/>
        </authorList>
    </citation>
    <scope>NUCLEOTIDE SEQUENCE [LARGE SCALE GENOMIC DNA]</scope>
    <source>
        <strain evidence="3 4">LaAM-08-1</strain>
    </source>
</reference>
<evidence type="ECO:0000259" key="2">
    <source>
        <dbReference type="PROSITE" id="PS50097"/>
    </source>
</evidence>
<dbReference type="EMBL" id="KN838839">
    <property type="protein sequence ID" value="KIJ93532.1"/>
    <property type="molecule type" value="Genomic_DNA"/>
</dbReference>
<dbReference type="SUPFAM" id="SSF54695">
    <property type="entry name" value="POZ domain"/>
    <property type="match status" value="1"/>
</dbReference>
<gene>
    <name evidence="3" type="ORF">K443DRAFT_396314</name>
</gene>
<sequence>MDGSDQGRPTPKPTSRSKPIERPPALWFDDGNNVIQAGNYQFRIHRGIFSARSPVLHRVFSEPASEETQSVEGCPATHLQDHGKDVENLLLAIYDPSFFEPPPKDVPVDIVLSVALLSHKYEIKPLRRRAILHMERNFPLDMDAFVPRCLDADLSENSWFRGLETMVNIIITAIHTNALWVLPAAYYYCTEMTLPRTFRNSPSWNDPDRVAILREILTGKIILDIMDVAYVDFLASPPCSGCLSRASCALHLLRLARGLPSWLTPAKKGAGPKYHTLGHWWNRKWLKEQHCGGLCTPCASACISAYESARDDYWDKIPSAFNLPSWKELRSLRETDLDK</sequence>
<keyword evidence="4" id="KW-1185">Reference proteome</keyword>
<dbReference type="InterPro" id="IPR011333">
    <property type="entry name" value="SKP1/BTB/POZ_sf"/>
</dbReference>
<accession>A0A0C9XBD1</accession>
<feature type="domain" description="BTB" evidence="2">
    <location>
        <begin position="31"/>
        <end position="102"/>
    </location>
</feature>
<organism evidence="3 4">
    <name type="scientific">Laccaria amethystina LaAM-08-1</name>
    <dbReference type="NCBI Taxonomy" id="1095629"/>
    <lineage>
        <taxon>Eukaryota</taxon>
        <taxon>Fungi</taxon>
        <taxon>Dikarya</taxon>
        <taxon>Basidiomycota</taxon>
        <taxon>Agaricomycotina</taxon>
        <taxon>Agaricomycetes</taxon>
        <taxon>Agaricomycetidae</taxon>
        <taxon>Agaricales</taxon>
        <taxon>Agaricineae</taxon>
        <taxon>Hydnangiaceae</taxon>
        <taxon>Laccaria</taxon>
    </lineage>
</organism>
<dbReference type="HOGENOM" id="CLU_033082_3_2_1"/>
<evidence type="ECO:0000313" key="3">
    <source>
        <dbReference type="EMBL" id="KIJ93532.1"/>
    </source>
</evidence>
<dbReference type="CDD" id="cd18186">
    <property type="entry name" value="BTB_POZ_ZBTB_KLHL-like"/>
    <property type="match status" value="1"/>
</dbReference>
<dbReference type="Proteomes" id="UP000054477">
    <property type="component" value="Unassembled WGS sequence"/>
</dbReference>